<dbReference type="InterPro" id="IPR035959">
    <property type="entry name" value="RutC-like_sf"/>
</dbReference>
<dbReference type="Gene3D" id="3.30.1330.40">
    <property type="entry name" value="RutC-like"/>
    <property type="match status" value="1"/>
</dbReference>
<keyword evidence="2" id="KW-1185">Reference proteome</keyword>
<name>A0A7D6VGR0_9NOCA</name>
<dbReference type="Pfam" id="PF01042">
    <property type="entry name" value="Ribonuc_L-PSP"/>
    <property type="match status" value="1"/>
</dbReference>
<dbReference type="EMBL" id="CP059399">
    <property type="protein sequence ID" value="QLY32437.1"/>
    <property type="molecule type" value="Genomic_DNA"/>
</dbReference>
<dbReference type="CDD" id="cd00448">
    <property type="entry name" value="YjgF_YER057c_UK114_family"/>
    <property type="match status" value="1"/>
</dbReference>
<dbReference type="PANTHER" id="PTHR43857">
    <property type="entry name" value="BLR7761 PROTEIN"/>
    <property type="match status" value="1"/>
</dbReference>
<evidence type="ECO:0000313" key="1">
    <source>
        <dbReference type="EMBL" id="QLY32437.1"/>
    </source>
</evidence>
<accession>A0A7D6VGR0</accession>
<dbReference type="AlphaFoldDB" id="A0A7D6VGR0"/>
<dbReference type="SUPFAM" id="SSF55298">
    <property type="entry name" value="YjgF-like"/>
    <property type="match status" value="1"/>
</dbReference>
<reference evidence="1 2" key="1">
    <citation type="submission" date="2020-07" db="EMBL/GenBank/DDBJ databases">
        <authorList>
            <person name="Zhuang K."/>
            <person name="Ran Y."/>
        </authorList>
    </citation>
    <scope>NUCLEOTIDE SEQUENCE [LARGE SCALE GENOMIC DNA]</scope>
    <source>
        <strain evidence="1 2">WCH-YHL-001</strain>
    </source>
</reference>
<gene>
    <name evidence="1" type="ORF">H0264_09375</name>
</gene>
<sequence length="134" mass="13989">MSLTTFINPESMPSNPAFTQAVRVSAAADTVYVGGQHGVDGSGQVVGPDLKSQARQALLNVATCVEAAGGTVADIVKWTIFFRDDQPAEDGFAAYIELWGMRPNPPAITVVQVSGFARPGIVCEIEAVAAIPAQ</sequence>
<dbReference type="KEGG" id="nhu:H0264_09375"/>
<dbReference type="InterPro" id="IPR006175">
    <property type="entry name" value="YjgF/YER057c/UK114"/>
</dbReference>
<dbReference type="Proteomes" id="UP000515512">
    <property type="component" value="Chromosome"/>
</dbReference>
<proteinExistence type="predicted"/>
<dbReference type="RefSeq" id="WP_181583603.1">
    <property type="nucleotide sequence ID" value="NZ_CP059399.1"/>
</dbReference>
<protein>
    <submittedName>
        <fullName evidence="1">RidA family protein</fullName>
    </submittedName>
</protein>
<dbReference type="PANTHER" id="PTHR43857:SF1">
    <property type="entry name" value="YJGH FAMILY PROTEIN"/>
    <property type="match status" value="1"/>
</dbReference>
<organism evidence="1 2">
    <name type="scientific">Nocardia huaxiensis</name>
    <dbReference type="NCBI Taxonomy" id="2755382"/>
    <lineage>
        <taxon>Bacteria</taxon>
        <taxon>Bacillati</taxon>
        <taxon>Actinomycetota</taxon>
        <taxon>Actinomycetes</taxon>
        <taxon>Mycobacteriales</taxon>
        <taxon>Nocardiaceae</taxon>
        <taxon>Nocardia</taxon>
    </lineage>
</organism>
<evidence type="ECO:0000313" key="2">
    <source>
        <dbReference type="Proteomes" id="UP000515512"/>
    </source>
</evidence>